<protein>
    <submittedName>
        <fullName evidence="2">Uncharacterized protein</fullName>
    </submittedName>
</protein>
<evidence type="ECO:0000256" key="1">
    <source>
        <dbReference type="SAM" id="MobiDB-lite"/>
    </source>
</evidence>
<evidence type="ECO:0000313" key="2">
    <source>
        <dbReference type="EMBL" id="RCK67253.1"/>
    </source>
</evidence>
<evidence type="ECO:0000313" key="3">
    <source>
        <dbReference type="Proteomes" id="UP000253472"/>
    </source>
</evidence>
<accession>A0A367YMY9</accession>
<name>A0A367YMY9_9ASCO</name>
<gene>
    <name evidence="2" type="ORF">Cantr_02966</name>
</gene>
<dbReference type="Proteomes" id="UP000253472">
    <property type="component" value="Unassembled WGS sequence"/>
</dbReference>
<comment type="caution">
    <text evidence="2">The sequence shown here is derived from an EMBL/GenBank/DDBJ whole genome shotgun (WGS) entry which is preliminary data.</text>
</comment>
<dbReference type="EMBL" id="QLNQ01000001">
    <property type="protein sequence ID" value="RCK67253.1"/>
    <property type="molecule type" value="Genomic_DNA"/>
</dbReference>
<feature type="region of interest" description="Disordered" evidence="1">
    <location>
        <begin position="14"/>
        <end position="39"/>
    </location>
</feature>
<sequence>MTAFGTVFRRDKLKSKADYDGDDSSSDQWSQDTKDSDTATATATITITGTGTSTSTSSPTPVPSYYDTPTYMPRIWDPVTAAAAPSFNRPLEIEYRARWVDWDELLRNVSFTVLELDEGDELDTWKWFKVMDYRGGDLVECDVRNLRFRMRGGPEATSEIYHRLRARVGVRVHALDFLAVSSFKNLLFVFFFWRVDKYRTLVHGVIREELECYYEYAEGDFKKRYPGREGYYIKFKVETLLMNSLSLYYHRYINYRTIRFWRRERPATREMEWIPVMKGVSSGRLSFKCHALSR</sequence>
<dbReference type="AlphaFoldDB" id="A0A367YMY9"/>
<organism evidence="2 3">
    <name type="scientific">Candida viswanathii</name>
    <dbReference type="NCBI Taxonomy" id="5486"/>
    <lineage>
        <taxon>Eukaryota</taxon>
        <taxon>Fungi</taxon>
        <taxon>Dikarya</taxon>
        <taxon>Ascomycota</taxon>
        <taxon>Saccharomycotina</taxon>
        <taxon>Pichiomycetes</taxon>
        <taxon>Debaryomycetaceae</taxon>
        <taxon>Candida/Lodderomyces clade</taxon>
        <taxon>Candida</taxon>
    </lineage>
</organism>
<keyword evidence="3" id="KW-1185">Reference proteome</keyword>
<proteinExistence type="predicted"/>
<reference evidence="2 3" key="1">
    <citation type="submission" date="2018-06" db="EMBL/GenBank/DDBJ databases">
        <title>Whole genome sequencing of Candida tropicalis (genome annotated by CSBL at Korea University).</title>
        <authorList>
            <person name="Ahn J."/>
        </authorList>
    </citation>
    <scope>NUCLEOTIDE SEQUENCE [LARGE SCALE GENOMIC DNA]</scope>
    <source>
        <strain evidence="2 3">ATCC 20962</strain>
    </source>
</reference>